<evidence type="ECO:0000313" key="3">
    <source>
        <dbReference type="Proteomes" id="UP000245202"/>
    </source>
</evidence>
<dbReference type="Pfam" id="PF09969">
    <property type="entry name" value="DUF2203"/>
    <property type="match status" value="1"/>
</dbReference>
<dbReference type="RefSeq" id="WP_108995748.1">
    <property type="nucleotide sequence ID" value="NZ_BDQX01000399.1"/>
</dbReference>
<keyword evidence="2" id="KW-0132">Cell division</keyword>
<dbReference type="InterPro" id="IPR018699">
    <property type="entry name" value="DUF2203"/>
</dbReference>
<keyword evidence="2" id="KW-0131">Cell cycle</keyword>
<comment type="caution">
    <text evidence="2">The sequence shown here is derived from an EMBL/GenBank/DDBJ whole genome shotgun (WGS) entry which is preliminary data.</text>
</comment>
<protein>
    <submittedName>
        <fullName evidence="2">Cell division protein DivIVA</fullName>
    </submittedName>
</protein>
<accession>A0A2R5F575</accession>
<name>A0A2R5F575_9BACL</name>
<sequence length="131" mass="15384">MITKRYTLAEANALLPEVKQNLEQLQELSHKLEEHYIHYRKVKAGHTELSGELLFEMEGQMDFMQFELQLYMQNFARRGVLIKMINPGLIDFPGVMDGEEILLCWREGEDRITHYHGWHDGFAGRKLHPDA</sequence>
<dbReference type="GO" id="GO:0051301">
    <property type="term" value="P:cell division"/>
    <property type="evidence" value="ECO:0007669"/>
    <property type="project" value="UniProtKB-KW"/>
</dbReference>
<dbReference type="PIRSF" id="PIRSF016498">
    <property type="entry name" value="UCP016498"/>
    <property type="match status" value="1"/>
</dbReference>
<feature type="coiled-coil region" evidence="1">
    <location>
        <begin position="8"/>
        <end position="35"/>
    </location>
</feature>
<dbReference type="AlphaFoldDB" id="A0A2R5F575"/>
<dbReference type="EMBL" id="BDQX01000399">
    <property type="protein sequence ID" value="GBG11451.1"/>
    <property type="molecule type" value="Genomic_DNA"/>
</dbReference>
<reference evidence="2 3" key="1">
    <citation type="submission" date="2017-08" db="EMBL/GenBank/DDBJ databases">
        <title>Substantial Increase in Enzyme Production by Combined Drug-Resistance Mutations in Paenibacillus agaridevorans.</title>
        <authorList>
            <person name="Tanaka Y."/>
            <person name="Funane K."/>
            <person name="Hosaka T."/>
            <person name="Shiwa Y."/>
            <person name="Fujita N."/>
            <person name="Miyazaki T."/>
            <person name="Yoshikawa H."/>
            <person name="Murakami K."/>
            <person name="Kasahara K."/>
            <person name="Inaoka T."/>
            <person name="Hiraga Y."/>
            <person name="Ochi K."/>
        </authorList>
    </citation>
    <scope>NUCLEOTIDE SEQUENCE [LARGE SCALE GENOMIC DNA]</scope>
    <source>
        <strain evidence="2 3">T-3040</strain>
    </source>
</reference>
<proteinExistence type="predicted"/>
<gene>
    <name evidence="2" type="ORF">PAT3040_06269</name>
</gene>
<keyword evidence="1" id="KW-0175">Coiled coil</keyword>
<organism evidence="2 3">
    <name type="scientific">Paenibacillus agaridevorans</name>
    <dbReference type="NCBI Taxonomy" id="171404"/>
    <lineage>
        <taxon>Bacteria</taxon>
        <taxon>Bacillati</taxon>
        <taxon>Bacillota</taxon>
        <taxon>Bacilli</taxon>
        <taxon>Bacillales</taxon>
        <taxon>Paenibacillaceae</taxon>
        <taxon>Paenibacillus</taxon>
    </lineage>
</organism>
<dbReference type="Proteomes" id="UP000245202">
    <property type="component" value="Unassembled WGS sequence"/>
</dbReference>
<evidence type="ECO:0000256" key="1">
    <source>
        <dbReference type="SAM" id="Coils"/>
    </source>
</evidence>
<evidence type="ECO:0000313" key="2">
    <source>
        <dbReference type="EMBL" id="GBG11451.1"/>
    </source>
</evidence>
<keyword evidence="3" id="KW-1185">Reference proteome</keyword>